<sequence length="116" mass="12258">MTGGADTRVGGLPRACERASAEPWLAGAAPGEGAVCSAAWTSRERRLGVIGAREGVISAMAMLPHPCPFLQQAEENGKLAAYRQTVLQLSGHRKPGCDPVVVKQEKSLDREADFSV</sequence>
<dbReference type="VEuPathDB" id="FungiDB:CPAG_09111"/>
<name>A0A0J6FUK2_COCPO</name>
<evidence type="ECO:0000313" key="2">
    <source>
        <dbReference type="Proteomes" id="UP000054567"/>
    </source>
</evidence>
<reference evidence="2" key="2">
    <citation type="journal article" date="2009" name="Genome Res.">
        <title>Comparative genomic analyses of the human fungal pathogens Coccidioides and their relatives.</title>
        <authorList>
            <person name="Sharpton T.J."/>
            <person name="Stajich J.E."/>
            <person name="Rounsley S.D."/>
            <person name="Gardner M.J."/>
            <person name="Wortman J.R."/>
            <person name="Jordar V.S."/>
            <person name="Maiti R."/>
            <person name="Kodira C.D."/>
            <person name="Neafsey D.E."/>
            <person name="Zeng Q."/>
            <person name="Hung C.-Y."/>
            <person name="McMahan C."/>
            <person name="Muszewska A."/>
            <person name="Grynberg M."/>
            <person name="Mandel M.A."/>
            <person name="Kellner E.M."/>
            <person name="Barker B.M."/>
            <person name="Galgiani J.N."/>
            <person name="Orbach M.J."/>
            <person name="Kirkland T.N."/>
            <person name="Cole G.T."/>
            <person name="Henn M.R."/>
            <person name="Birren B.W."/>
            <person name="Taylor J.W."/>
        </authorList>
    </citation>
    <scope>NUCLEOTIDE SEQUENCE [LARGE SCALE GENOMIC DNA]</scope>
    <source>
        <strain evidence="2">RMSCC 3488</strain>
    </source>
</reference>
<dbReference type="EMBL" id="DS268114">
    <property type="protein sequence ID" value="KMM72819.1"/>
    <property type="molecule type" value="Genomic_DNA"/>
</dbReference>
<dbReference type="Proteomes" id="UP000054567">
    <property type="component" value="Unassembled WGS sequence"/>
</dbReference>
<protein>
    <submittedName>
        <fullName evidence="1">Uncharacterized protein</fullName>
    </submittedName>
</protein>
<accession>A0A0J6FUK2</accession>
<reference evidence="1 2" key="1">
    <citation type="submission" date="2007-06" db="EMBL/GenBank/DDBJ databases">
        <title>The Genome Sequence of Coccidioides posadasii RMSCC_3488.</title>
        <authorList>
            <consortium name="Coccidioides Genome Resources Consortium"/>
            <consortium name="The Broad Institute Genome Sequencing Platform"/>
            <person name="Henn M.R."/>
            <person name="Sykes S."/>
            <person name="Young S."/>
            <person name="Jaffe D."/>
            <person name="Berlin A."/>
            <person name="Alvarez P."/>
            <person name="Butler J."/>
            <person name="Gnerre S."/>
            <person name="Grabherr M."/>
            <person name="Mauceli E."/>
            <person name="Brockman W."/>
            <person name="Kodira C."/>
            <person name="Alvarado L."/>
            <person name="Zeng Q."/>
            <person name="Crawford M."/>
            <person name="Antoine C."/>
            <person name="Devon K."/>
            <person name="Galgiani J."/>
            <person name="Orsborn K."/>
            <person name="Lewis M.L."/>
            <person name="Nusbaum C."/>
            <person name="Galagan J."/>
            <person name="Birren B."/>
        </authorList>
    </citation>
    <scope>NUCLEOTIDE SEQUENCE [LARGE SCALE GENOMIC DNA]</scope>
    <source>
        <strain evidence="1 2">RMSCC 3488</strain>
    </source>
</reference>
<gene>
    <name evidence="1" type="ORF">CPAG_09111</name>
</gene>
<evidence type="ECO:0000313" key="1">
    <source>
        <dbReference type="EMBL" id="KMM72819.1"/>
    </source>
</evidence>
<organism evidence="1 2">
    <name type="scientific">Coccidioides posadasii RMSCC 3488</name>
    <dbReference type="NCBI Taxonomy" id="454284"/>
    <lineage>
        <taxon>Eukaryota</taxon>
        <taxon>Fungi</taxon>
        <taxon>Dikarya</taxon>
        <taxon>Ascomycota</taxon>
        <taxon>Pezizomycotina</taxon>
        <taxon>Eurotiomycetes</taxon>
        <taxon>Eurotiomycetidae</taxon>
        <taxon>Onygenales</taxon>
        <taxon>Onygenaceae</taxon>
        <taxon>Coccidioides</taxon>
    </lineage>
</organism>
<dbReference type="AlphaFoldDB" id="A0A0J6FUK2"/>
<proteinExistence type="predicted"/>
<reference evidence="2" key="3">
    <citation type="journal article" date="2010" name="Genome Res.">
        <title>Population genomic sequencing of Coccidioides fungi reveals recent hybridization and transposon control.</title>
        <authorList>
            <person name="Neafsey D.E."/>
            <person name="Barker B.M."/>
            <person name="Sharpton T.J."/>
            <person name="Stajich J.E."/>
            <person name="Park D.J."/>
            <person name="Whiston E."/>
            <person name="Hung C.-Y."/>
            <person name="McMahan C."/>
            <person name="White J."/>
            <person name="Sykes S."/>
            <person name="Heiman D."/>
            <person name="Young S."/>
            <person name="Zeng Q."/>
            <person name="Abouelleil A."/>
            <person name="Aftuck L."/>
            <person name="Bessette D."/>
            <person name="Brown A."/>
            <person name="FitzGerald M."/>
            <person name="Lui A."/>
            <person name="Macdonald J.P."/>
            <person name="Priest M."/>
            <person name="Orbach M.J."/>
            <person name="Galgiani J.N."/>
            <person name="Kirkland T.N."/>
            <person name="Cole G.T."/>
            <person name="Birren B.W."/>
            <person name="Henn M.R."/>
            <person name="Taylor J.W."/>
            <person name="Rounsley S.D."/>
        </authorList>
    </citation>
    <scope>NUCLEOTIDE SEQUENCE [LARGE SCALE GENOMIC DNA]</scope>
    <source>
        <strain evidence="2">RMSCC 3488</strain>
    </source>
</reference>